<reference evidence="1 2" key="1">
    <citation type="submission" date="2019-10" db="EMBL/GenBank/DDBJ databases">
        <authorList>
            <person name="Karimi E."/>
        </authorList>
    </citation>
    <scope>NUCLEOTIDE SEQUENCE [LARGE SCALE GENOMIC DNA]</scope>
    <source>
        <strain evidence="1">Pantoea sp. 111</strain>
    </source>
</reference>
<name>A0AAX3JBC1_9GAMM</name>
<protein>
    <submittedName>
        <fullName evidence="1">Uncharacterized protein</fullName>
    </submittedName>
</protein>
<accession>A0AAX3JBC1</accession>
<comment type="caution">
    <text evidence="1">The sequence shown here is derived from an EMBL/GenBank/DDBJ whole genome shotgun (WGS) entry which is preliminary data.</text>
</comment>
<dbReference type="Proteomes" id="UP000433737">
    <property type="component" value="Unassembled WGS sequence"/>
</dbReference>
<gene>
    <name evidence="1" type="ORF">PANT111_440013</name>
</gene>
<dbReference type="AlphaFoldDB" id="A0AAX3JBC1"/>
<evidence type="ECO:0000313" key="1">
    <source>
        <dbReference type="EMBL" id="VXC48156.1"/>
    </source>
</evidence>
<proteinExistence type="predicted"/>
<evidence type="ECO:0000313" key="2">
    <source>
        <dbReference type="Proteomes" id="UP000433737"/>
    </source>
</evidence>
<organism evidence="1 2">
    <name type="scientific">Pantoea brenneri</name>
    <dbReference type="NCBI Taxonomy" id="472694"/>
    <lineage>
        <taxon>Bacteria</taxon>
        <taxon>Pseudomonadati</taxon>
        <taxon>Pseudomonadota</taxon>
        <taxon>Gammaproteobacteria</taxon>
        <taxon>Enterobacterales</taxon>
        <taxon>Erwiniaceae</taxon>
        <taxon>Pantoea</taxon>
    </lineage>
</organism>
<sequence length="20" mass="2296">MILALIWRDKSKTFSIQGST</sequence>
<dbReference type="EMBL" id="CABWMH010000039">
    <property type="protein sequence ID" value="VXC48156.1"/>
    <property type="molecule type" value="Genomic_DNA"/>
</dbReference>